<proteinExistence type="predicted"/>
<sequence length="220" mass="23300">MKKLTLLFLSIIPFILLATAAGKRSARAKQHPAPQAPATGTAPKPFHIEGETFRLPAGITLTAGSMKGHNAQACSCDAAPQAQRLGDGCLVRLRFRLRNHTAAAVRVTLPAGLVFQNRYDHSNDALLARPVELNIPASATAGFHLDLFGLYQSIPKAGPEGPYRFGPVSGNYDLQALLMTLEGKSLADVHSLAVAQEAIWEVTNGHIPSAGLAGKVAQLP</sequence>
<dbReference type="RefSeq" id="WP_341835895.1">
    <property type="nucleotide sequence ID" value="NZ_CP149822.1"/>
</dbReference>
<feature type="signal peptide" evidence="1">
    <location>
        <begin position="1"/>
        <end position="20"/>
    </location>
</feature>
<evidence type="ECO:0000256" key="1">
    <source>
        <dbReference type="SAM" id="SignalP"/>
    </source>
</evidence>
<keyword evidence="3" id="KW-1185">Reference proteome</keyword>
<dbReference type="Proteomes" id="UP001485459">
    <property type="component" value="Chromosome"/>
</dbReference>
<dbReference type="EMBL" id="CP149822">
    <property type="protein sequence ID" value="WZN41034.1"/>
    <property type="molecule type" value="Genomic_DNA"/>
</dbReference>
<organism evidence="2 3">
    <name type="scientific">Chitinophaga pollutisoli</name>
    <dbReference type="NCBI Taxonomy" id="3133966"/>
    <lineage>
        <taxon>Bacteria</taxon>
        <taxon>Pseudomonadati</taxon>
        <taxon>Bacteroidota</taxon>
        <taxon>Chitinophagia</taxon>
        <taxon>Chitinophagales</taxon>
        <taxon>Chitinophagaceae</taxon>
        <taxon>Chitinophaga</taxon>
    </lineage>
</organism>
<protein>
    <recommendedName>
        <fullName evidence="4">DUF4384 domain-containing protein</fullName>
    </recommendedName>
</protein>
<feature type="chain" id="PRO_5046803185" description="DUF4384 domain-containing protein" evidence="1">
    <location>
        <begin position="21"/>
        <end position="220"/>
    </location>
</feature>
<evidence type="ECO:0000313" key="2">
    <source>
        <dbReference type="EMBL" id="WZN41034.1"/>
    </source>
</evidence>
<gene>
    <name evidence="2" type="ORF">WJU16_24025</name>
</gene>
<reference evidence="3" key="1">
    <citation type="submission" date="2024-03" db="EMBL/GenBank/DDBJ databases">
        <title>Chitinophaga horti sp. nov., isolated from garden soil.</title>
        <authorList>
            <person name="Lee D.S."/>
            <person name="Han D.M."/>
            <person name="Baek J.H."/>
            <person name="Choi D.G."/>
            <person name="Jeon J.H."/>
            <person name="Jeon C.O."/>
        </authorList>
    </citation>
    <scope>NUCLEOTIDE SEQUENCE [LARGE SCALE GENOMIC DNA]</scope>
    <source>
        <strain evidence="3">GPA1</strain>
    </source>
</reference>
<accession>A0ABZ2YMN7</accession>
<name>A0ABZ2YMN7_9BACT</name>
<evidence type="ECO:0000313" key="3">
    <source>
        <dbReference type="Proteomes" id="UP001485459"/>
    </source>
</evidence>
<evidence type="ECO:0008006" key="4">
    <source>
        <dbReference type="Google" id="ProtNLM"/>
    </source>
</evidence>
<keyword evidence="1" id="KW-0732">Signal</keyword>